<dbReference type="FunFam" id="2.30.42.10:FF:000063">
    <property type="entry name" value="Peptidase, S41 family"/>
    <property type="match status" value="1"/>
</dbReference>
<proteinExistence type="inferred from homology"/>
<feature type="region of interest" description="Disordered" evidence="6">
    <location>
        <begin position="491"/>
        <end position="519"/>
    </location>
</feature>
<dbReference type="Pfam" id="PF17820">
    <property type="entry name" value="PDZ_6"/>
    <property type="match status" value="1"/>
</dbReference>
<feature type="compositionally biased region" description="Acidic residues" evidence="6">
    <location>
        <begin position="497"/>
        <end position="519"/>
    </location>
</feature>
<evidence type="ECO:0000256" key="3">
    <source>
        <dbReference type="ARBA" id="ARBA00022801"/>
    </source>
</evidence>
<dbReference type="CDD" id="cd07560">
    <property type="entry name" value="Peptidase_S41_CPP"/>
    <property type="match status" value="1"/>
</dbReference>
<dbReference type="Gene3D" id="3.90.226.10">
    <property type="entry name" value="2-enoyl-CoA Hydratase, Chain A, domain 1"/>
    <property type="match status" value="1"/>
</dbReference>
<dbReference type="SUPFAM" id="SSF50156">
    <property type="entry name" value="PDZ domain-like"/>
    <property type="match status" value="1"/>
</dbReference>
<dbReference type="AlphaFoldDB" id="A0A1Q2KZG0"/>
<keyword evidence="10" id="KW-1185">Reference proteome</keyword>
<dbReference type="CDD" id="cd06782">
    <property type="entry name" value="cpPDZ_CPP-like"/>
    <property type="match status" value="1"/>
</dbReference>
<dbReference type="InterPro" id="IPR036034">
    <property type="entry name" value="PDZ_sf"/>
</dbReference>
<reference evidence="9 10" key="1">
    <citation type="submission" date="2017-02" db="EMBL/GenBank/DDBJ databases">
        <title>The complete genomic sequence of a novel cold adapted crude oil-degrading bacterium Planococcus qaidamina Y42.</title>
        <authorList>
            <person name="Yang R."/>
        </authorList>
    </citation>
    <scope>NUCLEOTIDE SEQUENCE [LARGE SCALE GENOMIC DNA]</scope>
    <source>
        <strain evidence="9 10">Y42</strain>
    </source>
</reference>
<dbReference type="SUPFAM" id="SSF52096">
    <property type="entry name" value="ClpP/crotonase"/>
    <property type="match status" value="1"/>
</dbReference>
<dbReference type="Pfam" id="PF01471">
    <property type="entry name" value="PG_binding_1"/>
    <property type="match status" value="1"/>
</dbReference>
<dbReference type="InterPro" id="IPR041489">
    <property type="entry name" value="PDZ_6"/>
</dbReference>
<dbReference type="KEGG" id="pmar:B0X71_10810"/>
<dbReference type="InterPro" id="IPR001478">
    <property type="entry name" value="PDZ"/>
</dbReference>
<evidence type="ECO:0000256" key="2">
    <source>
        <dbReference type="ARBA" id="ARBA00022670"/>
    </source>
</evidence>
<dbReference type="GO" id="GO:0004175">
    <property type="term" value="F:endopeptidase activity"/>
    <property type="evidence" value="ECO:0007669"/>
    <property type="project" value="TreeGrafter"/>
</dbReference>
<evidence type="ECO:0000313" key="10">
    <source>
        <dbReference type="Proteomes" id="UP000188184"/>
    </source>
</evidence>
<dbReference type="Pfam" id="PF22694">
    <property type="entry name" value="CtpB_N-like"/>
    <property type="match status" value="1"/>
</dbReference>
<dbReference type="NCBIfam" id="TIGR00225">
    <property type="entry name" value="prc"/>
    <property type="match status" value="1"/>
</dbReference>
<dbReference type="PANTHER" id="PTHR32060:SF30">
    <property type="entry name" value="CARBOXY-TERMINAL PROCESSING PROTEASE CTPA"/>
    <property type="match status" value="1"/>
</dbReference>
<dbReference type="GO" id="GO:0030288">
    <property type="term" value="C:outer membrane-bounded periplasmic space"/>
    <property type="evidence" value="ECO:0007669"/>
    <property type="project" value="TreeGrafter"/>
</dbReference>
<dbReference type="InterPro" id="IPR055210">
    <property type="entry name" value="CtpA/B_N"/>
</dbReference>
<name>A0A1Q2KZG0_9BACL</name>
<sequence>MNEQRPGQDQTPAPEETPANSIRMRTFQFIMLIFFLVLATAGLTVFALTFGEEKAVEVGAPARQEFQKLFSAYDQLQSEYYTEVESDALINGAINGMVEALDDPYSDYLSQEEATQFMNSISSSFEGIGAEIQERDGLITVVSPIANSPAEEAGILPGDKILSVDGESIQGMSVTDAVMLIRGEKGTEVTLTIQRGDSGNTIDLTVERDEIPLETVYAEMISENVAHIRITSFSQDTYTELVEALANMEEAGMEALVLDVRGNPGGLLTTAREIADLFVEEGEILFQVEPRNQESEIFRATGGDKIDVPVTLLIDGGSASASEILAGALSESADVTLVGENSFGKGTVQTANDLPDGANLKFTTAKWLTPDGNWIHETGIAPDVEIGYPAYMTLPLFDTEAELKEGVISEEVEVAEQMLQAIGYEVGEVDGLFDETLTEAVETFQEDNELEVTGILTGDTSYAVIDALREKIENDDPLVQRAVEVIVEEAGLVSEPAAEEPSAEDAAEEPADDQQTEPE</sequence>
<evidence type="ECO:0000256" key="7">
    <source>
        <dbReference type="SAM" id="Phobius"/>
    </source>
</evidence>
<dbReference type="InterPro" id="IPR036366">
    <property type="entry name" value="PGBDSf"/>
</dbReference>
<dbReference type="Pfam" id="PF03572">
    <property type="entry name" value="Peptidase_S41"/>
    <property type="match status" value="1"/>
</dbReference>
<dbReference type="SMART" id="SM00245">
    <property type="entry name" value="TSPc"/>
    <property type="match status" value="1"/>
</dbReference>
<gene>
    <name evidence="9" type="ORF">B0X71_10810</name>
</gene>
<keyword evidence="4 5" id="KW-0720">Serine protease</keyword>
<keyword evidence="3 5" id="KW-0378">Hydrolase</keyword>
<dbReference type="Proteomes" id="UP000188184">
    <property type="component" value="Chromosome"/>
</dbReference>
<evidence type="ECO:0000256" key="4">
    <source>
        <dbReference type="ARBA" id="ARBA00022825"/>
    </source>
</evidence>
<dbReference type="RefSeq" id="WP_077589411.1">
    <property type="nucleotide sequence ID" value="NZ_CP019640.1"/>
</dbReference>
<organism evidence="9 10">
    <name type="scientific">Planococcus lenghuensis</name>
    <dbReference type="NCBI Taxonomy" id="2213202"/>
    <lineage>
        <taxon>Bacteria</taxon>
        <taxon>Bacillati</taxon>
        <taxon>Bacillota</taxon>
        <taxon>Bacilli</taxon>
        <taxon>Bacillales</taxon>
        <taxon>Caryophanaceae</taxon>
        <taxon>Planococcus</taxon>
    </lineage>
</organism>
<dbReference type="InterPro" id="IPR036365">
    <property type="entry name" value="PGBD-like_sf"/>
</dbReference>
<feature type="transmembrane region" description="Helical" evidence="7">
    <location>
        <begin position="29"/>
        <end position="50"/>
    </location>
</feature>
<evidence type="ECO:0000256" key="1">
    <source>
        <dbReference type="ARBA" id="ARBA00009179"/>
    </source>
</evidence>
<evidence type="ECO:0000313" key="9">
    <source>
        <dbReference type="EMBL" id="AQQ53514.1"/>
    </source>
</evidence>
<keyword evidence="7" id="KW-1133">Transmembrane helix</keyword>
<feature type="domain" description="PDZ" evidence="8">
    <location>
        <begin position="118"/>
        <end position="182"/>
    </location>
</feature>
<dbReference type="Gene3D" id="2.30.42.10">
    <property type="match status" value="1"/>
</dbReference>
<keyword evidence="2 5" id="KW-0645">Protease</keyword>
<dbReference type="InterPro" id="IPR029045">
    <property type="entry name" value="ClpP/crotonase-like_dom_sf"/>
</dbReference>
<keyword evidence="7" id="KW-0472">Membrane</keyword>
<dbReference type="InterPro" id="IPR005151">
    <property type="entry name" value="Tail-specific_protease"/>
</dbReference>
<dbReference type="Gene3D" id="1.10.101.10">
    <property type="entry name" value="PGBD-like superfamily/PGBD"/>
    <property type="match status" value="1"/>
</dbReference>
<evidence type="ECO:0000256" key="6">
    <source>
        <dbReference type="SAM" id="MobiDB-lite"/>
    </source>
</evidence>
<accession>A0A1Q2KZG0</accession>
<evidence type="ECO:0000256" key="5">
    <source>
        <dbReference type="RuleBase" id="RU004404"/>
    </source>
</evidence>
<dbReference type="SMART" id="SM00228">
    <property type="entry name" value="PDZ"/>
    <property type="match status" value="1"/>
</dbReference>
<dbReference type="SUPFAM" id="SSF47090">
    <property type="entry name" value="PGBD-like"/>
    <property type="match status" value="1"/>
</dbReference>
<protein>
    <submittedName>
        <fullName evidence="9">Peptidase S41</fullName>
    </submittedName>
</protein>
<dbReference type="Gene3D" id="3.30.750.44">
    <property type="match status" value="1"/>
</dbReference>
<dbReference type="OrthoDB" id="9812068at2"/>
<dbReference type="InterPro" id="IPR002477">
    <property type="entry name" value="Peptidoglycan-bd-like"/>
</dbReference>
<comment type="similarity">
    <text evidence="1 5">Belongs to the peptidase S41A family.</text>
</comment>
<dbReference type="GO" id="GO:0006508">
    <property type="term" value="P:proteolysis"/>
    <property type="evidence" value="ECO:0007669"/>
    <property type="project" value="UniProtKB-KW"/>
</dbReference>
<dbReference type="PANTHER" id="PTHR32060">
    <property type="entry name" value="TAIL-SPECIFIC PROTEASE"/>
    <property type="match status" value="1"/>
</dbReference>
<dbReference type="PROSITE" id="PS50106">
    <property type="entry name" value="PDZ"/>
    <property type="match status" value="1"/>
</dbReference>
<dbReference type="GO" id="GO:0007165">
    <property type="term" value="P:signal transduction"/>
    <property type="evidence" value="ECO:0007669"/>
    <property type="project" value="TreeGrafter"/>
</dbReference>
<keyword evidence="7" id="KW-0812">Transmembrane</keyword>
<dbReference type="GO" id="GO:0008236">
    <property type="term" value="F:serine-type peptidase activity"/>
    <property type="evidence" value="ECO:0007669"/>
    <property type="project" value="UniProtKB-KW"/>
</dbReference>
<dbReference type="InterPro" id="IPR004447">
    <property type="entry name" value="Peptidase_S41A"/>
</dbReference>
<evidence type="ECO:0000259" key="8">
    <source>
        <dbReference type="PROSITE" id="PS50106"/>
    </source>
</evidence>
<dbReference type="EMBL" id="CP019640">
    <property type="protein sequence ID" value="AQQ53514.1"/>
    <property type="molecule type" value="Genomic_DNA"/>
</dbReference>